<dbReference type="Proteomes" id="UP000008021">
    <property type="component" value="Chromosome 9"/>
</dbReference>
<reference evidence="1" key="1">
    <citation type="submission" date="2015-04" db="UniProtKB">
        <authorList>
            <consortium name="EnsemblPlants"/>
        </authorList>
    </citation>
    <scope>IDENTIFICATION</scope>
</reference>
<dbReference type="HOGENOM" id="CLU_2835530_0_0_1"/>
<evidence type="ECO:0000313" key="2">
    <source>
        <dbReference type="Proteomes" id="UP000008021"/>
    </source>
</evidence>
<accession>A0A0E0EQY4</accession>
<protein>
    <submittedName>
        <fullName evidence="1">Uncharacterized protein</fullName>
    </submittedName>
</protein>
<name>A0A0E0EQY4_9ORYZ</name>
<sequence>MVTAQYGYSSTFVVIRNSTIRYGYSADDRLWTPKVPALFLSHYSLHGSCSTNCQRGAFDSPSRAVN</sequence>
<dbReference type="AlphaFoldDB" id="A0A0E0EQY4"/>
<reference evidence="1" key="2">
    <citation type="submission" date="2018-05" db="EMBL/GenBank/DDBJ databases">
        <title>OmerRS3 (Oryza meridionalis Reference Sequence Version 3).</title>
        <authorList>
            <person name="Zhang J."/>
            <person name="Kudrna D."/>
            <person name="Lee S."/>
            <person name="Talag J."/>
            <person name="Welchert J."/>
            <person name="Wing R.A."/>
        </authorList>
    </citation>
    <scope>NUCLEOTIDE SEQUENCE [LARGE SCALE GENOMIC DNA]</scope>
    <source>
        <strain evidence="1">cv. OR44</strain>
    </source>
</reference>
<dbReference type="EnsemblPlants" id="OMERI09G04940.1">
    <property type="protein sequence ID" value="OMERI09G04940.1"/>
    <property type="gene ID" value="OMERI09G04940"/>
</dbReference>
<evidence type="ECO:0000313" key="1">
    <source>
        <dbReference type="EnsemblPlants" id="OMERI09G04940.1"/>
    </source>
</evidence>
<dbReference type="Gramene" id="OMERI09G04940.1">
    <property type="protein sequence ID" value="OMERI09G04940.1"/>
    <property type="gene ID" value="OMERI09G04940"/>
</dbReference>
<proteinExistence type="predicted"/>
<keyword evidence="2" id="KW-1185">Reference proteome</keyword>
<organism evidence="1">
    <name type="scientific">Oryza meridionalis</name>
    <dbReference type="NCBI Taxonomy" id="40149"/>
    <lineage>
        <taxon>Eukaryota</taxon>
        <taxon>Viridiplantae</taxon>
        <taxon>Streptophyta</taxon>
        <taxon>Embryophyta</taxon>
        <taxon>Tracheophyta</taxon>
        <taxon>Spermatophyta</taxon>
        <taxon>Magnoliopsida</taxon>
        <taxon>Liliopsida</taxon>
        <taxon>Poales</taxon>
        <taxon>Poaceae</taxon>
        <taxon>BOP clade</taxon>
        <taxon>Oryzoideae</taxon>
        <taxon>Oryzeae</taxon>
        <taxon>Oryzinae</taxon>
        <taxon>Oryza</taxon>
    </lineage>
</organism>